<comment type="cofactor">
    <cofactor evidence="8">
        <name>Mg(2+)</name>
        <dbReference type="ChEBI" id="CHEBI:18420"/>
    </cofactor>
</comment>
<dbReference type="EC" id="4.3.99.3" evidence="8"/>
<dbReference type="Pfam" id="PF04055">
    <property type="entry name" value="Radical_SAM"/>
    <property type="match status" value="1"/>
</dbReference>
<evidence type="ECO:0000259" key="10">
    <source>
        <dbReference type="PROSITE" id="PS51918"/>
    </source>
</evidence>
<keyword evidence="7 8" id="KW-0456">Lyase</keyword>
<feature type="region of interest" description="Disordered" evidence="9">
    <location>
        <begin position="1"/>
        <end position="27"/>
    </location>
</feature>
<keyword evidence="8" id="KW-0671">Queuosine biosynthesis</keyword>
<name>A0A850P8F6_9PROT</name>
<evidence type="ECO:0000256" key="5">
    <source>
        <dbReference type="ARBA" id="ARBA00023004"/>
    </source>
</evidence>
<evidence type="ECO:0000256" key="7">
    <source>
        <dbReference type="ARBA" id="ARBA00023239"/>
    </source>
</evidence>
<evidence type="ECO:0000313" key="12">
    <source>
        <dbReference type="Proteomes" id="UP000585665"/>
    </source>
</evidence>
<feature type="binding site" evidence="8">
    <location>
        <begin position="58"/>
        <end position="60"/>
    </location>
    <ligand>
        <name>substrate</name>
    </ligand>
</feature>
<dbReference type="SFLD" id="SFLDF00357">
    <property type="entry name" value="ExsD-like"/>
    <property type="match status" value="1"/>
</dbReference>
<dbReference type="SFLD" id="SFLDS00029">
    <property type="entry name" value="Radical_SAM"/>
    <property type="match status" value="1"/>
</dbReference>
<comment type="function">
    <text evidence="8">Catalyzes the complex heterocyclic radical-mediated conversion of 6-carboxy-5,6,7,8-tetrahydropterin (CPH4) to 7-carboxy-7-deazaguanine (CDG), a step common to the biosynthetic pathways of all 7-deazapurine-containing compounds.</text>
</comment>
<feature type="binding site" evidence="8">
    <location>
        <position position="86"/>
    </location>
    <ligand>
        <name>Mg(2+)</name>
        <dbReference type="ChEBI" id="CHEBI:18420"/>
    </ligand>
</feature>
<dbReference type="GO" id="GO:1904047">
    <property type="term" value="F:S-adenosyl-L-methionine binding"/>
    <property type="evidence" value="ECO:0007669"/>
    <property type="project" value="UniProtKB-UniRule"/>
</dbReference>
<keyword evidence="6 8" id="KW-0411">Iron-sulfur</keyword>
<evidence type="ECO:0000313" key="11">
    <source>
        <dbReference type="EMBL" id="NVN40877.1"/>
    </source>
</evidence>
<feature type="binding site" evidence="8">
    <location>
        <begin position="83"/>
        <end position="85"/>
    </location>
    <ligand>
        <name>S-adenosyl-L-methionine</name>
        <dbReference type="ChEBI" id="CHEBI:59789"/>
    </ligand>
</feature>
<dbReference type="PANTHER" id="PTHR42836:SF1">
    <property type="entry name" value="7-CARBOXY-7-DEAZAGUANINE SYNTHASE"/>
    <property type="match status" value="1"/>
</dbReference>
<feature type="binding site" evidence="8">
    <location>
        <position position="77"/>
    </location>
    <ligand>
        <name>[4Fe-4S] cluster</name>
        <dbReference type="ChEBI" id="CHEBI:49883"/>
        <note>4Fe-4S-S-AdoMet</note>
    </ligand>
</feature>
<dbReference type="PROSITE" id="PS51918">
    <property type="entry name" value="RADICAL_SAM"/>
    <property type="match status" value="1"/>
</dbReference>
<dbReference type="PANTHER" id="PTHR42836">
    <property type="entry name" value="7-CARBOXY-7-DEAZAGUANINE SYNTHASE"/>
    <property type="match status" value="1"/>
</dbReference>
<dbReference type="NCBIfam" id="TIGR03365">
    <property type="entry name" value="Bsubt_queE"/>
    <property type="match status" value="1"/>
</dbReference>
<proteinExistence type="inferred from homology"/>
<keyword evidence="1 8" id="KW-0004">4Fe-4S</keyword>
<feature type="binding site" evidence="8">
    <location>
        <begin position="169"/>
        <end position="171"/>
    </location>
    <ligand>
        <name>S-adenosyl-L-methionine</name>
        <dbReference type="ChEBI" id="CHEBI:59789"/>
    </ligand>
</feature>
<dbReference type="Gene3D" id="3.20.20.70">
    <property type="entry name" value="Aldolase class I"/>
    <property type="match status" value="1"/>
</dbReference>
<evidence type="ECO:0000256" key="3">
    <source>
        <dbReference type="ARBA" id="ARBA00022723"/>
    </source>
</evidence>
<feature type="domain" description="Radical SAM core" evidence="10">
    <location>
        <begin position="64"/>
        <end position="280"/>
    </location>
</feature>
<sequence>MVCRALSRNNRGPRQRNAENLGGISPDTTPVSAALTLPDATDTQGATLRISEIFGPTIQGEGALIGEPTVFVRTGGCDYRCTWCDTLHAVDARFRDTWRPMTTAAIWAEVERLSGGVPLTVSLSGGNPAIQPFGALIALGHRHGYRFALETQGSIARDWFAALDTLVLSPKPPSSGMTTDWAALDACVTAAAGGPAIVLKVVVFDDADYAFARAVARRLPALPVCLQPGNPTPPPAEGPDPAVDLGASLAQMRWLVGRVTDDRWFSARVLPQLHVLLWGNLRGV</sequence>
<dbReference type="GO" id="GO:0016840">
    <property type="term" value="F:carbon-nitrogen lyase activity"/>
    <property type="evidence" value="ECO:0007669"/>
    <property type="project" value="UniProtKB-UniRule"/>
</dbReference>
<dbReference type="Proteomes" id="UP000585665">
    <property type="component" value="Unassembled WGS sequence"/>
</dbReference>
<dbReference type="InterPro" id="IPR017742">
    <property type="entry name" value="Deazaguanine_synth"/>
</dbReference>
<keyword evidence="3 8" id="KW-0479">Metal-binding</keyword>
<dbReference type="EMBL" id="JABXXR010000071">
    <property type="protein sequence ID" value="NVN40877.1"/>
    <property type="molecule type" value="Genomic_DNA"/>
</dbReference>
<comment type="similarity">
    <text evidence="8">Belongs to the radical SAM superfamily. 7-carboxy-7-deazaguanine synthase family.</text>
</comment>
<evidence type="ECO:0000256" key="2">
    <source>
        <dbReference type="ARBA" id="ARBA00022691"/>
    </source>
</evidence>
<dbReference type="InterPro" id="IPR007197">
    <property type="entry name" value="rSAM"/>
</dbReference>
<dbReference type="GO" id="GO:0008616">
    <property type="term" value="P:tRNA queuosine(34) biosynthetic process"/>
    <property type="evidence" value="ECO:0007669"/>
    <property type="project" value="UniProtKB-UniRule"/>
</dbReference>
<evidence type="ECO:0000256" key="9">
    <source>
        <dbReference type="SAM" id="MobiDB-lite"/>
    </source>
</evidence>
<dbReference type="SUPFAM" id="SSF102114">
    <property type="entry name" value="Radical SAM enzymes"/>
    <property type="match status" value="1"/>
</dbReference>
<reference evidence="11 12" key="1">
    <citation type="submission" date="2020-06" db="EMBL/GenBank/DDBJ databases">
        <title>Description of novel acetic acid bacteria.</title>
        <authorList>
            <person name="Sombolestani A."/>
        </authorList>
    </citation>
    <scope>NUCLEOTIDE SEQUENCE [LARGE SCALE GENOMIC DNA]</scope>
    <source>
        <strain evidence="11 12">LMG 27010</strain>
    </source>
</reference>
<dbReference type="GO" id="GO:0051539">
    <property type="term" value="F:4 iron, 4 sulfur cluster binding"/>
    <property type="evidence" value="ECO:0007669"/>
    <property type="project" value="UniProtKB-UniRule"/>
</dbReference>
<dbReference type="GO" id="GO:0000287">
    <property type="term" value="F:magnesium ion binding"/>
    <property type="evidence" value="ECO:0007669"/>
    <property type="project" value="UniProtKB-UniRule"/>
</dbReference>
<gene>
    <name evidence="8 11" type="primary">queE</name>
    <name evidence="11" type="ORF">HUK82_09915</name>
</gene>
<feature type="binding site" evidence="8">
    <location>
        <position position="126"/>
    </location>
    <ligand>
        <name>S-adenosyl-L-methionine</name>
        <dbReference type="ChEBI" id="CHEBI:59789"/>
    </ligand>
</feature>
<evidence type="ECO:0000256" key="8">
    <source>
        <dbReference type="HAMAP-Rule" id="MF_00917"/>
    </source>
</evidence>
<comment type="cofactor">
    <cofactor evidence="8">
        <name>S-adenosyl-L-methionine</name>
        <dbReference type="ChEBI" id="CHEBI:59789"/>
    </cofactor>
    <text evidence="8">Binds 1 S-adenosyl-L-methionine per subunit.</text>
</comment>
<accession>A0A850P8F6</accession>
<comment type="pathway">
    <text evidence="8">Purine metabolism; 7-cyano-7-deazaguanine biosynthesis.</text>
</comment>
<comment type="caution">
    <text evidence="8">Lacks conserved residue(s) required for the propagation of feature annotation.</text>
</comment>
<dbReference type="InterPro" id="IPR058240">
    <property type="entry name" value="rSAM_sf"/>
</dbReference>
<evidence type="ECO:0000256" key="4">
    <source>
        <dbReference type="ARBA" id="ARBA00022842"/>
    </source>
</evidence>
<dbReference type="InterPro" id="IPR013785">
    <property type="entry name" value="Aldolase_TIM"/>
</dbReference>
<keyword evidence="2 8" id="KW-0949">S-adenosyl-L-methionine</keyword>
<keyword evidence="4 8" id="KW-0460">Magnesium</keyword>
<keyword evidence="5 8" id="KW-0408">Iron</keyword>
<comment type="catalytic activity">
    <reaction evidence="8">
        <text>6-carboxy-5,6,7,8-tetrahydropterin + H(+) = 7-carboxy-7-carbaguanine + NH4(+)</text>
        <dbReference type="Rhea" id="RHEA:27974"/>
        <dbReference type="ChEBI" id="CHEBI:15378"/>
        <dbReference type="ChEBI" id="CHEBI:28938"/>
        <dbReference type="ChEBI" id="CHEBI:61032"/>
        <dbReference type="ChEBI" id="CHEBI:61036"/>
        <dbReference type="EC" id="4.3.99.3"/>
    </reaction>
</comment>
<feature type="binding site" evidence="8">
    <location>
        <position position="124"/>
    </location>
    <ligand>
        <name>substrate</name>
    </ligand>
</feature>
<dbReference type="HAMAP" id="MF_00917">
    <property type="entry name" value="QueE"/>
    <property type="match status" value="1"/>
</dbReference>
<dbReference type="UniPathway" id="UPA00391"/>
<feature type="binding site" evidence="8">
    <location>
        <position position="84"/>
    </location>
    <ligand>
        <name>[4Fe-4S] cluster</name>
        <dbReference type="ChEBI" id="CHEBI:49883"/>
        <note>4Fe-4S-S-AdoMet</note>
    </ligand>
</feature>
<keyword evidence="12" id="KW-1185">Reference proteome</keyword>
<comment type="cofactor">
    <cofactor evidence="8">
        <name>[4Fe-4S] cluster</name>
        <dbReference type="ChEBI" id="CHEBI:49883"/>
    </cofactor>
    <text evidence="8">Binds 1 [4Fe-4S] cluster. The cluster is coordinated with 3 cysteines and an exchangeable S-adenosyl-L-methionine.</text>
</comment>
<feature type="binding site" evidence="8">
    <location>
        <position position="73"/>
    </location>
    <ligand>
        <name>substrate</name>
    </ligand>
</feature>
<evidence type="ECO:0000256" key="6">
    <source>
        <dbReference type="ARBA" id="ARBA00023014"/>
    </source>
</evidence>
<comment type="subunit">
    <text evidence="8">Homodimer.</text>
</comment>
<organism evidence="11 12">
    <name type="scientific">Ameyamaea chiangmaiensis</name>
    <dbReference type="NCBI Taxonomy" id="442969"/>
    <lineage>
        <taxon>Bacteria</taxon>
        <taxon>Pseudomonadati</taxon>
        <taxon>Pseudomonadota</taxon>
        <taxon>Alphaproteobacteria</taxon>
        <taxon>Acetobacterales</taxon>
        <taxon>Acetobacteraceae</taxon>
        <taxon>Ameyamaea</taxon>
    </lineage>
</organism>
<feature type="binding site" evidence="8">
    <location>
        <position position="81"/>
    </location>
    <ligand>
        <name>[4Fe-4S] cluster</name>
        <dbReference type="ChEBI" id="CHEBI:49883"/>
        <note>4Fe-4S-S-AdoMet</note>
    </ligand>
</feature>
<dbReference type="AlphaFoldDB" id="A0A850P8F6"/>
<evidence type="ECO:0000256" key="1">
    <source>
        <dbReference type="ARBA" id="ARBA00022485"/>
    </source>
</evidence>
<protein>
    <recommendedName>
        <fullName evidence="8">7-carboxy-7-deazaguanine synthase</fullName>
        <shortName evidence="8">CDG synthase</shortName>
        <ecNumber evidence="8">4.3.99.3</ecNumber>
    </recommendedName>
    <alternativeName>
        <fullName evidence="8">Queuosine biosynthesis protein QueE</fullName>
    </alternativeName>
</protein>
<dbReference type="InterPro" id="IPR024924">
    <property type="entry name" value="7-CO-7-deazaguanine_synth-like"/>
</dbReference>
<comment type="caution">
    <text evidence="11">The sequence shown here is derived from an EMBL/GenBank/DDBJ whole genome shotgun (WGS) entry which is preliminary data.</text>
</comment>